<evidence type="ECO:0000256" key="1">
    <source>
        <dbReference type="ARBA" id="ARBA00009353"/>
    </source>
</evidence>
<sequence length="303" mass="34706">MKILLTGGTGFIGTQLMKHLHKERYHTYVLTRTPYQYHNHSLATYLSYDDAHEQLNKVDVIINLAGESLFGYWTKDKQEKIIRSRIETTEWVITFIKQLDEAPKLLINGSAIGYYGTSDDDMFTENTTDAGNDFLAKVVKEWEQTAQQAETFGVRTVFTRFGIVLGKEGALPLMALPVKFGLGGNIGNGQQWLSWIHVEDAARLMMHIINDESIRGPINVTAPNPVRHKDFMRTLADVLKRPYWLHTPAFLFRAATGKMSFLILEGQYVLPKKAMEHQFKFIYPHLEDALNHLLKRKQSFTSD</sequence>
<dbReference type="SUPFAM" id="SSF51735">
    <property type="entry name" value="NAD(P)-binding Rossmann-fold domains"/>
    <property type="match status" value="1"/>
</dbReference>
<name>A0A511UXF3_9BACI</name>
<evidence type="ECO:0000313" key="4">
    <source>
        <dbReference type="EMBL" id="GEN31316.1"/>
    </source>
</evidence>
<dbReference type="InterPro" id="IPR001509">
    <property type="entry name" value="Epimerase_deHydtase"/>
</dbReference>
<dbReference type="Proteomes" id="UP000321491">
    <property type="component" value="Unassembled WGS sequence"/>
</dbReference>
<dbReference type="Pfam" id="PF08338">
    <property type="entry name" value="DUF1731"/>
    <property type="match status" value="1"/>
</dbReference>
<keyword evidence="5" id="KW-1185">Reference proteome</keyword>
<evidence type="ECO:0000313" key="5">
    <source>
        <dbReference type="Proteomes" id="UP000321491"/>
    </source>
</evidence>
<gene>
    <name evidence="4" type="ORF">CQU01_15540</name>
</gene>
<organism evidence="4 5">
    <name type="scientific">Cerasibacillus quisquiliarum</name>
    <dbReference type="NCBI Taxonomy" id="227865"/>
    <lineage>
        <taxon>Bacteria</taxon>
        <taxon>Bacillati</taxon>
        <taxon>Bacillota</taxon>
        <taxon>Bacilli</taxon>
        <taxon>Bacillales</taxon>
        <taxon>Bacillaceae</taxon>
        <taxon>Cerasibacillus</taxon>
    </lineage>
</organism>
<feature type="domain" description="NAD-dependent epimerase/dehydratase" evidence="2">
    <location>
        <begin position="3"/>
        <end position="211"/>
    </location>
</feature>
<dbReference type="PANTHER" id="PTHR11092:SF0">
    <property type="entry name" value="EPIMERASE FAMILY PROTEIN SDR39U1"/>
    <property type="match status" value="1"/>
</dbReference>
<dbReference type="NCBIfam" id="TIGR01777">
    <property type="entry name" value="yfcH"/>
    <property type="match status" value="1"/>
</dbReference>
<dbReference type="RefSeq" id="WP_146937396.1">
    <property type="nucleotide sequence ID" value="NZ_BJXW01000014.1"/>
</dbReference>
<reference evidence="4 5" key="1">
    <citation type="submission" date="2019-07" db="EMBL/GenBank/DDBJ databases">
        <title>Whole genome shotgun sequence of Cerasibacillus quisquiliarum NBRC 102429.</title>
        <authorList>
            <person name="Hosoyama A."/>
            <person name="Uohara A."/>
            <person name="Ohji S."/>
            <person name="Ichikawa N."/>
        </authorList>
    </citation>
    <scope>NUCLEOTIDE SEQUENCE [LARGE SCALE GENOMIC DNA]</scope>
    <source>
        <strain evidence="4 5">NBRC 102429</strain>
    </source>
</reference>
<dbReference type="PANTHER" id="PTHR11092">
    <property type="entry name" value="SUGAR NUCLEOTIDE EPIMERASE RELATED"/>
    <property type="match status" value="1"/>
</dbReference>
<protein>
    <submittedName>
        <fullName evidence="4">Epimerase</fullName>
    </submittedName>
</protein>
<dbReference type="CDD" id="cd05242">
    <property type="entry name" value="SDR_a8"/>
    <property type="match status" value="1"/>
</dbReference>
<comment type="similarity">
    <text evidence="1">Belongs to the NAD(P)-dependent epimerase/dehydratase family. SDR39U1 subfamily.</text>
</comment>
<dbReference type="Gene3D" id="3.40.50.720">
    <property type="entry name" value="NAD(P)-binding Rossmann-like Domain"/>
    <property type="match status" value="1"/>
</dbReference>
<feature type="domain" description="DUF1731" evidence="3">
    <location>
        <begin position="247"/>
        <end position="293"/>
    </location>
</feature>
<dbReference type="InterPro" id="IPR036291">
    <property type="entry name" value="NAD(P)-bd_dom_sf"/>
</dbReference>
<dbReference type="InterPro" id="IPR013549">
    <property type="entry name" value="DUF1731"/>
</dbReference>
<dbReference type="OrthoDB" id="9801773at2"/>
<dbReference type="EMBL" id="BJXW01000014">
    <property type="protein sequence ID" value="GEN31316.1"/>
    <property type="molecule type" value="Genomic_DNA"/>
</dbReference>
<comment type="caution">
    <text evidence="4">The sequence shown here is derived from an EMBL/GenBank/DDBJ whole genome shotgun (WGS) entry which is preliminary data.</text>
</comment>
<accession>A0A511UXF3</accession>
<dbReference type="Pfam" id="PF01370">
    <property type="entry name" value="Epimerase"/>
    <property type="match status" value="1"/>
</dbReference>
<evidence type="ECO:0000259" key="2">
    <source>
        <dbReference type="Pfam" id="PF01370"/>
    </source>
</evidence>
<dbReference type="InterPro" id="IPR010099">
    <property type="entry name" value="SDR39U1"/>
</dbReference>
<evidence type="ECO:0000259" key="3">
    <source>
        <dbReference type="Pfam" id="PF08338"/>
    </source>
</evidence>
<proteinExistence type="inferred from homology"/>
<dbReference type="AlphaFoldDB" id="A0A511UXF3"/>